<sequence>PKVADWQEDVDNRLRWGMDQAIAEGLLQSGQSVIVIQGFRSGHGNSNTMRIVVA</sequence>
<keyword evidence="2" id="KW-0418">Kinase</keyword>
<dbReference type="GO" id="GO:0016301">
    <property type="term" value="F:kinase activity"/>
    <property type="evidence" value="ECO:0007669"/>
    <property type="project" value="UniProtKB-KW"/>
</dbReference>
<proteinExistence type="predicted"/>
<comment type="caution">
    <text evidence="2">The sequence shown here is derived from an EMBL/GenBank/DDBJ whole genome shotgun (WGS) entry which is preliminary data.</text>
</comment>
<dbReference type="AlphaFoldDB" id="A0A9P6UDT5"/>
<dbReference type="Proteomes" id="UP000823405">
    <property type="component" value="Unassembled WGS sequence"/>
</dbReference>
<protein>
    <submittedName>
        <fullName evidence="2">Pyruvate kinase</fullName>
    </submittedName>
</protein>
<dbReference type="InterPro" id="IPR036918">
    <property type="entry name" value="Pyrv_Knase_C_sf"/>
</dbReference>
<dbReference type="SUPFAM" id="SSF52935">
    <property type="entry name" value="PK C-terminal domain-like"/>
    <property type="match status" value="1"/>
</dbReference>
<name>A0A9P6UDT5_9FUNG</name>
<keyword evidence="2" id="KW-0808">Transferase</keyword>
<organism evidence="2 3">
    <name type="scientific">Linnemannia gamsii</name>
    <dbReference type="NCBI Taxonomy" id="64522"/>
    <lineage>
        <taxon>Eukaryota</taxon>
        <taxon>Fungi</taxon>
        <taxon>Fungi incertae sedis</taxon>
        <taxon>Mucoromycota</taxon>
        <taxon>Mortierellomycotina</taxon>
        <taxon>Mortierellomycetes</taxon>
        <taxon>Mortierellales</taxon>
        <taxon>Mortierellaceae</taxon>
        <taxon>Linnemannia</taxon>
    </lineage>
</organism>
<dbReference type="Pfam" id="PF02887">
    <property type="entry name" value="PK_C"/>
    <property type="match status" value="1"/>
</dbReference>
<accession>A0A9P6UDT5</accession>
<dbReference type="InterPro" id="IPR015795">
    <property type="entry name" value="Pyrv_Knase_C"/>
</dbReference>
<evidence type="ECO:0000313" key="2">
    <source>
        <dbReference type="EMBL" id="KAG0273725.1"/>
    </source>
</evidence>
<keyword evidence="2" id="KW-0670">Pyruvate</keyword>
<dbReference type="EMBL" id="JAAAIN010005607">
    <property type="protein sequence ID" value="KAG0273725.1"/>
    <property type="molecule type" value="Genomic_DNA"/>
</dbReference>
<keyword evidence="3" id="KW-1185">Reference proteome</keyword>
<feature type="domain" description="Pyruvate kinase C-terminal" evidence="1">
    <location>
        <begin position="7"/>
        <end position="52"/>
    </location>
</feature>
<dbReference type="OrthoDB" id="108365at2759"/>
<evidence type="ECO:0000313" key="3">
    <source>
        <dbReference type="Proteomes" id="UP000823405"/>
    </source>
</evidence>
<feature type="non-terminal residue" evidence="2">
    <location>
        <position position="1"/>
    </location>
</feature>
<evidence type="ECO:0000259" key="1">
    <source>
        <dbReference type="Pfam" id="PF02887"/>
    </source>
</evidence>
<dbReference type="Gene3D" id="3.40.1380.20">
    <property type="entry name" value="Pyruvate kinase, C-terminal domain"/>
    <property type="match status" value="1"/>
</dbReference>
<gene>
    <name evidence="2" type="primary">PYK1_5</name>
    <name evidence="2" type="ORF">BGZ97_010647</name>
</gene>
<reference evidence="2" key="1">
    <citation type="journal article" date="2020" name="Fungal Divers.">
        <title>Resolving the Mortierellaceae phylogeny through synthesis of multi-gene phylogenetics and phylogenomics.</title>
        <authorList>
            <person name="Vandepol N."/>
            <person name="Liber J."/>
            <person name="Desiro A."/>
            <person name="Na H."/>
            <person name="Kennedy M."/>
            <person name="Barry K."/>
            <person name="Grigoriev I.V."/>
            <person name="Miller A.N."/>
            <person name="O'Donnell K."/>
            <person name="Stajich J.E."/>
            <person name="Bonito G."/>
        </authorList>
    </citation>
    <scope>NUCLEOTIDE SEQUENCE</scope>
    <source>
        <strain evidence="2">NVP60</strain>
    </source>
</reference>